<comment type="similarity">
    <text evidence="2">Belongs to the protein kinase superfamily. Ser/Thr protein kinase family.</text>
</comment>
<dbReference type="Proteomes" id="UP001515500">
    <property type="component" value="Chromosome 14"/>
</dbReference>
<dbReference type="PROSITE" id="PS00107">
    <property type="entry name" value="PROTEIN_KINASE_ATP"/>
    <property type="match status" value="1"/>
</dbReference>
<keyword evidence="7 15" id="KW-0418">Kinase</keyword>
<dbReference type="AlphaFoldDB" id="A0AB40CE14"/>
<evidence type="ECO:0000256" key="2">
    <source>
        <dbReference type="ARBA" id="ARBA00008684"/>
    </source>
</evidence>
<dbReference type="Pfam" id="PF00069">
    <property type="entry name" value="Pkinase"/>
    <property type="match status" value="1"/>
</dbReference>
<proteinExistence type="inferred from homology"/>
<dbReference type="GO" id="GO:0090406">
    <property type="term" value="C:pollen tube"/>
    <property type="evidence" value="ECO:0007669"/>
    <property type="project" value="EnsemblPlants"/>
</dbReference>
<comment type="subcellular location">
    <subcellularLocation>
        <location evidence="1">Cell membrane</location>
    </subcellularLocation>
</comment>
<keyword evidence="3" id="KW-1003">Cell membrane</keyword>
<evidence type="ECO:0000259" key="13">
    <source>
        <dbReference type="PROSITE" id="PS50011"/>
    </source>
</evidence>
<evidence type="ECO:0000256" key="12">
    <source>
        <dbReference type="SAM" id="MobiDB-lite"/>
    </source>
</evidence>
<dbReference type="FunFam" id="3.30.200.20:FF:000162">
    <property type="entry name" value="Adenine nucleotide alpha hydrolase-like domain kinase"/>
    <property type="match status" value="1"/>
</dbReference>
<accession>A0AB40CE14</accession>
<evidence type="ECO:0000313" key="15">
    <source>
        <dbReference type="RefSeq" id="XP_039138051.1"/>
    </source>
</evidence>
<dbReference type="FunFam" id="1.10.510.10:FF:000032">
    <property type="entry name" value="Serine/threonine-protein kinase PBS1"/>
    <property type="match status" value="1"/>
</dbReference>
<name>A0AB40CE14_DIOCR</name>
<dbReference type="PANTHER" id="PTHR47985">
    <property type="entry name" value="OS07G0668900 PROTEIN"/>
    <property type="match status" value="1"/>
</dbReference>
<keyword evidence="6 10" id="KW-0547">Nucleotide-binding</keyword>
<dbReference type="GO" id="GO:0005524">
    <property type="term" value="F:ATP binding"/>
    <property type="evidence" value="ECO:0007669"/>
    <property type="project" value="UniProtKB-UniRule"/>
</dbReference>
<sequence>MSCFSCFGTGKKDLRIRIDDGRAGSNENGRALVGGRDNGDGAKSFTFRDLAIATQNFREENKIGQGGFGSVFKGRLGANQTVAIKQLNREGMQGSKEFLMEVLMLIVLRHANLVSLIGFCAEGDERLLVYEYMPKGSLEDHLFDLPPDRQPLEWNTRIKIAVGAAEGLTYLHDIANPPVIYRDLKAANILLDNDFNPKLSDFGLAKLGPVGDNTHVSTRVMGTYGYCAPDYAMSGKLTLKSDVYSFGMLLLELITGRKAFDSSRPGSEQKLINWARPFLNDRRRFNRLPDPLLQGRYPHRPFHQLVVITSMCLQEQPHVRPIIRDVVVALNHVAAQPYVSDVRSPNPPSSPMNAGRRSPQPCSPRRAPRTPSRR</sequence>
<evidence type="ECO:0000256" key="7">
    <source>
        <dbReference type="ARBA" id="ARBA00022777"/>
    </source>
</evidence>
<dbReference type="GO" id="GO:0005886">
    <property type="term" value="C:plasma membrane"/>
    <property type="evidence" value="ECO:0007669"/>
    <property type="project" value="UniProtKB-SubCell"/>
</dbReference>
<evidence type="ECO:0000256" key="10">
    <source>
        <dbReference type="PROSITE-ProRule" id="PRU10141"/>
    </source>
</evidence>
<feature type="binding site" evidence="10">
    <location>
        <position position="85"/>
    </location>
    <ligand>
        <name>ATP</name>
        <dbReference type="ChEBI" id="CHEBI:30616"/>
    </ligand>
</feature>
<evidence type="ECO:0000256" key="5">
    <source>
        <dbReference type="ARBA" id="ARBA00022679"/>
    </source>
</evidence>
<keyword evidence="5" id="KW-0808">Transferase</keyword>
<protein>
    <submittedName>
        <fullName evidence="15">Probable serine/threonine-protein kinase PBL21</fullName>
    </submittedName>
</protein>
<keyword evidence="9" id="KW-0472">Membrane</keyword>
<dbReference type="CDD" id="cd14066">
    <property type="entry name" value="STKc_IRAK"/>
    <property type="match status" value="1"/>
</dbReference>
<feature type="domain" description="Protein kinase" evidence="13">
    <location>
        <begin position="57"/>
        <end position="339"/>
    </location>
</feature>
<evidence type="ECO:0000256" key="11">
    <source>
        <dbReference type="RuleBase" id="RU000304"/>
    </source>
</evidence>
<dbReference type="SUPFAM" id="SSF56112">
    <property type="entry name" value="Protein kinase-like (PK-like)"/>
    <property type="match status" value="1"/>
</dbReference>
<gene>
    <name evidence="15" type="primary">LOC120275509</name>
</gene>
<evidence type="ECO:0000256" key="9">
    <source>
        <dbReference type="ARBA" id="ARBA00023136"/>
    </source>
</evidence>
<dbReference type="Gene3D" id="1.10.510.10">
    <property type="entry name" value="Transferase(Phosphotransferase) domain 1"/>
    <property type="match status" value="1"/>
</dbReference>
<dbReference type="RefSeq" id="XP_039138051.1">
    <property type="nucleotide sequence ID" value="XM_039282117.1"/>
</dbReference>
<dbReference type="InterPro" id="IPR008271">
    <property type="entry name" value="Ser/Thr_kinase_AS"/>
</dbReference>
<feature type="region of interest" description="Disordered" evidence="12">
    <location>
        <begin position="339"/>
        <end position="374"/>
    </location>
</feature>
<dbReference type="InterPro" id="IPR011009">
    <property type="entry name" value="Kinase-like_dom_sf"/>
</dbReference>
<dbReference type="PANTHER" id="PTHR47985:SF3">
    <property type="entry name" value="SERINE_THREONINE-PROTEIN KINASE PBL21-RELATED"/>
    <property type="match status" value="1"/>
</dbReference>
<dbReference type="SMART" id="SM00220">
    <property type="entry name" value="S_TKc"/>
    <property type="match status" value="1"/>
</dbReference>
<dbReference type="Gene3D" id="3.30.200.20">
    <property type="entry name" value="Phosphorylase Kinase, domain 1"/>
    <property type="match status" value="1"/>
</dbReference>
<keyword evidence="8 10" id="KW-0067">ATP-binding</keyword>
<dbReference type="PROSITE" id="PS50011">
    <property type="entry name" value="PROTEIN_KINASE_DOM"/>
    <property type="match status" value="1"/>
</dbReference>
<dbReference type="GO" id="GO:0010483">
    <property type="term" value="P:pollen tube reception"/>
    <property type="evidence" value="ECO:0007669"/>
    <property type="project" value="EnsemblPlants"/>
</dbReference>
<organism evidence="14 15">
    <name type="scientific">Dioscorea cayennensis subsp. rotundata</name>
    <name type="common">White Guinea yam</name>
    <name type="synonym">Dioscorea rotundata</name>
    <dbReference type="NCBI Taxonomy" id="55577"/>
    <lineage>
        <taxon>Eukaryota</taxon>
        <taxon>Viridiplantae</taxon>
        <taxon>Streptophyta</taxon>
        <taxon>Embryophyta</taxon>
        <taxon>Tracheophyta</taxon>
        <taxon>Spermatophyta</taxon>
        <taxon>Magnoliopsida</taxon>
        <taxon>Liliopsida</taxon>
        <taxon>Dioscoreales</taxon>
        <taxon>Dioscoreaceae</taxon>
        <taxon>Dioscorea</taxon>
    </lineage>
</organism>
<evidence type="ECO:0000256" key="4">
    <source>
        <dbReference type="ARBA" id="ARBA00022527"/>
    </source>
</evidence>
<reference evidence="15" key="1">
    <citation type="submission" date="2025-08" db="UniProtKB">
        <authorList>
            <consortium name="RefSeq"/>
        </authorList>
    </citation>
    <scope>IDENTIFICATION</scope>
</reference>
<evidence type="ECO:0000256" key="3">
    <source>
        <dbReference type="ARBA" id="ARBA00022475"/>
    </source>
</evidence>
<keyword evidence="4 11" id="KW-0723">Serine/threonine-protein kinase</keyword>
<keyword evidence="14" id="KW-1185">Reference proteome</keyword>
<evidence type="ECO:0000256" key="8">
    <source>
        <dbReference type="ARBA" id="ARBA00022840"/>
    </source>
</evidence>
<evidence type="ECO:0000313" key="14">
    <source>
        <dbReference type="Proteomes" id="UP001515500"/>
    </source>
</evidence>
<dbReference type="PROSITE" id="PS00108">
    <property type="entry name" value="PROTEIN_KINASE_ST"/>
    <property type="match status" value="1"/>
</dbReference>
<evidence type="ECO:0000256" key="1">
    <source>
        <dbReference type="ARBA" id="ARBA00004236"/>
    </source>
</evidence>
<dbReference type="GO" id="GO:0004674">
    <property type="term" value="F:protein serine/threonine kinase activity"/>
    <property type="evidence" value="ECO:0007669"/>
    <property type="project" value="UniProtKB-KW"/>
</dbReference>
<dbReference type="InterPro" id="IPR000719">
    <property type="entry name" value="Prot_kinase_dom"/>
</dbReference>
<evidence type="ECO:0000256" key="6">
    <source>
        <dbReference type="ARBA" id="ARBA00022741"/>
    </source>
</evidence>
<dbReference type="InterPro" id="IPR017441">
    <property type="entry name" value="Protein_kinase_ATP_BS"/>
</dbReference>
<dbReference type="GeneID" id="120275509"/>